<keyword evidence="3" id="KW-0050">Antiport</keyword>
<evidence type="ECO:0000256" key="9">
    <source>
        <dbReference type="ARBA" id="ARBA00023136"/>
    </source>
</evidence>
<feature type="transmembrane region" description="Helical" evidence="10">
    <location>
        <begin position="264"/>
        <end position="283"/>
    </location>
</feature>
<keyword evidence="5 10" id="KW-0812">Transmembrane</keyword>
<keyword evidence="8" id="KW-0406">Ion transport</keyword>
<sequence length="540" mass="60125">MLEIIVITIFIATITNLILTRLHIPTIIGYIATGIIITYFLQLNQSTNSKELNTIAEFGIVFLMFTIGLEFSIRNLIKMRKKVFMYGGLQVGLSMLVFYLLGHYIFNLDTRASLVVSAALALSSTAIVLKILNSNRDISKEYGQRSLGILIFQDIMVIPILLMITILSSVNLSMSQLLLKTVFDAFILFLALWGIGKYILEPFFTEVVKSNSNEIFIGSVLFIVIGASTLAHSLGFSYSLGAFIAGMIIAETKYKHQVEADLIPFRDLLLGLFFITVGMQIDFSIIGEYYITIFGLLTLFTIVKISIIFLILLKSAGKRVALKTSLALFQLGEFGLVIFELAKANELIAPTTSQILIVTITISMVITPFVLRNIASLTDLILEEETNNIEGQLKRQRHLQDHIIVLGYGRLGRKISEKLDKTSIKYIAIDNNIHNVKEGQIDGKNVIFGNAASKSILKSVNIEDATVVLVALDNSVKLHLVCDVLTQIATKARVIIKVERFMEKESLIEEFPNFEIIVGTEQTARGMVNSVIKCDLEESM</sequence>
<keyword evidence="4" id="KW-0633">Potassium transport</keyword>
<dbReference type="SUPFAM" id="SSF51735">
    <property type="entry name" value="NAD(P)-binding Rossmann-fold domains"/>
    <property type="match status" value="1"/>
</dbReference>
<dbReference type="GO" id="GO:1902600">
    <property type="term" value="P:proton transmembrane transport"/>
    <property type="evidence" value="ECO:0007669"/>
    <property type="project" value="InterPro"/>
</dbReference>
<evidence type="ECO:0000256" key="10">
    <source>
        <dbReference type="SAM" id="Phobius"/>
    </source>
</evidence>
<evidence type="ECO:0000256" key="8">
    <source>
        <dbReference type="ARBA" id="ARBA00023065"/>
    </source>
</evidence>
<dbReference type="GO" id="GO:0005886">
    <property type="term" value="C:plasma membrane"/>
    <property type="evidence" value="ECO:0007669"/>
    <property type="project" value="TreeGrafter"/>
</dbReference>
<feature type="transmembrane region" description="Helical" evidence="10">
    <location>
        <begin position="149"/>
        <end position="170"/>
    </location>
</feature>
<feature type="transmembrane region" description="Helical" evidence="10">
    <location>
        <begin position="236"/>
        <end position="252"/>
    </location>
</feature>
<dbReference type="PROSITE" id="PS51201">
    <property type="entry name" value="RCK_N"/>
    <property type="match status" value="1"/>
</dbReference>
<feature type="transmembrane region" description="Helical" evidence="10">
    <location>
        <begin position="351"/>
        <end position="371"/>
    </location>
</feature>
<proteinExistence type="predicted"/>
<feature type="transmembrane region" description="Helical" evidence="10">
    <location>
        <begin position="22"/>
        <end position="42"/>
    </location>
</feature>
<evidence type="ECO:0000256" key="6">
    <source>
        <dbReference type="ARBA" id="ARBA00022958"/>
    </source>
</evidence>
<accession>A0A1W1EE78</accession>
<evidence type="ECO:0000256" key="5">
    <source>
        <dbReference type="ARBA" id="ARBA00022692"/>
    </source>
</evidence>
<feature type="transmembrane region" description="Helical" evidence="10">
    <location>
        <begin position="289"/>
        <end position="313"/>
    </location>
</feature>
<dbReference type="Gene3D" id="1.20.1530.20">
    <property type="match status" value="1"/>
</dbReference>
<evidence type="ECO:0000256" key="3">
    <source>
        <dbReference type="ARBA" id="ARBA00022449"/>
    </source>
</evidence>
<dbReference type="PANTHER" id="PTHR46157:SF4">
    <property type="entry name" value="K(+) EFFLUX ANTIPORTER 3, CHLOROPLASTIC"/>
    <property type="match status" value="1"/>
</dbReference>
<dbReference type="GO" id="GO:0015297">
    <property type="term" value="F:antiporter activity"/>
    <property type="evidence" value="ECO:0007669"/>
    <property type="project" value="UniProtKB-KW"/>
</dbReference>
<feature type="transmembrane region" description="Helical" evidence="10">
    <location>
        <begin position="320"/>
        <end position="339"/>
    </location>
</feature>
<dbReference type="InterPro" id="IPR038770">
    <property type="entry name" value="Na+/solute_symporter_sf"/>
</dbReference>
<gene>
    <name evidence="12" type="ORF">MNB_SV-5-695</name>
</gene>
<dbReference type="Gene3D" id="3.40.50.720">
    <property type="entry name" value="NAD(P)-binding Rossmann-like Domain"/>
    <property type="match status" value="1"/>
</dbReference>
<feature type="transmembrane region" description="Helical" evidence="10">
    <location>
        <begin position="54"/>
        <end position="71"/>
    </location>
</feature>
<dbReference type="Pfam" id="PF02254">
    <property type="entry name" value="TrkA_N"/>
    <property type="match status" value="1"/>
</dbReference>
<evidence type="ECO:0000256" key="2">
    <source>
        <dbReference type="ARBA" id="ARBA00022448"/>
    </source>
</evidence>
<dbReference type="EMBL" id="FPKX01000045">
    <property type="protein sequence ID" value="SFZ98331.1"/>
    <property type="molecule type" value="Genomic_DNA"/>
</dbReference>
<evidence type="ECO:0000256" key="1">
    <source>
        <dbReference type="ARBA" id="ARBA00004141"/>
    </source>
</evidence>
<keyword evidence="2" id="KW-0813">Transport</keyword>
<evidence type="ECO:0000259" key="11">
    <source>
        <dbReference type="PROSITE" id="PS51201"/>
    </source>
</evidence>
<dbReference type="AlphaFoldDB" id="A0A1W1EE78"/>
<dbReference type="Pfam" id="PF00999">
    <property type="entry name" value="Na_H_Exchanger"/>
    <property type="match status" value="1"/>
</dbReference>
<name>A0A1W1EE78_9ZZZZ</name>
<feature type="transmembrane region" description="Helical" evidence="10">
    <location>
        <begin position="182"/>
        <end position="200"/>
    </location>
</feature>
<dbReference type="PANTHER" id="PTHR46157">
    <property type="entry name" value="K(+) EFFLUX ANTIPORTER 3, CHLOROPLASTIC"/>
    <property type="match status" value="1"/>
</dbReference>
<reference evidence="12" key="1">
    <citation type="submission" date="2016-10" db="EMBL/GenBank/DDBJ databases">
        <authorList>
            <person name="de Groot N.N."/>
        </authorList>
    </citation>
    <scope>NUCLEOTIDE SEQUENCE</scope>
</reference>
<comment type="subcellular location">
    <subcellularLocation>
        <location evidence="1">Membrane</location>
        <topology evidence="1">Multi-pass membrane protein</topology>
    </subcellularLocation>
</comment>
<dbReference type="InterPro" id="IPR003148">
    <property type="entry name" value="RCK_N"/>
</dbReference>
<protein>
    <submittedName>
        <fullName evidence="12">Glutathione-regulated potassium-efflux system protein KefB</fullName>
    </submittedName>
</protein>
<keyword evidence="7 10" id="KW-1133">Transmembrane helix</keyword>
<dbReference type="InterPro" id="IPR006153">
    <property type="entry name" value="Cation/H_exchanger_TM"/>
</dbReference>
<organism evidence="12">
    <name type="scientific">hydrothermal vent metagenome</name>
    <dbReference type="NCBI Taxonomy" id="652676"/>
    <lineage>
        <taxon>unclassified sequences</taxon>
        <taxon>metagenomes</taxon>
        <taxon>ecological metagenomes</taxon>
    </lineage>
</organism>
<evidence type="ECO:0000256" key="7">
    <source>
        <dbReference type="ARBA" id="ARBA00022989"/>
    </source>
</evidence>
<feature type="transmembrane region" description="Helical" evidence="10">
    <location>
        <begin position="83"/>
        <end position="106"/>
    </location>
</feature>
<dbReference type="GO" id="GO:0006813">
    <property type="term" value="P:potassium ion transport"/>
    <property type="evidence" value="ECO:0007669"/>
    <property type="project" value="UniProtKB-KW"/>
</dbReference>
<keyword evidence="9 10" id="KW-0472">Membrane</keyword>
<dbReference type="InterPro" id="IPR036291">
    <property type="entry name" value="NAD(P)-bd_dom_sf"/>
</dbReference>
<evidence type="ECO:0000256" key="4">
    <source>
        <dbReference type="ARBA" id="ARBA00022538"/>
    </source>
</evidence>
<keyword evidence="6" id="KW-0630">Potassium</keyword>
<feature type="domain" description="RCK N-terminal" evidence="11">
    <location>
        <begin position="400"/>
        <end position="517"/>
    </location>
</feature>
<evidence type="ECO:0000313" key="12">
    <source>
        <dbReference type="EMBL" id="SFZ98331.1"/>
    </source>
</evidence>